<proteinExistence type="predicted"/>
<evidence type="ECO:0000313" key="1">
    <source>
        <dbReference type="EMBL" id="MFM9329058.1"/>
    </source>
</evidence>
<organism evidence="1 2">
    <name type="scientific">Paenibacillus mesotrionivorans</name>
    <dbReference type="NCBI Taxonomy" id="3160968"/>
    <lineage>
        <taxon>Bacteria</taxon>
        <taxon>Bacillati</taxon>
        <taxon>Bacillota</taxon>
        <taxon>Bacilli</taxon>
        <taxon>Bacillales</taxon>
        <taxon>Paenibacillaceae</taxon>
        <taxon>Paenibacillus</taxon>
    </lineage>
</organism>
<accession>A0ACC7NWE5</accession>
<dbReference type="EMBL" id="JBJURJ010000007">
    <property type="protein sequence ID" value="MFM9329058.1"/>
    <property type="molecule type" value="Genomic_DNA"/>
</dbReference>
<evidence type="ECO:0000313" key="2">
    <source>
        <dbReference type="Proteomes" id="UP001631969"/>
    </source>
</evidence>
<reference evidence="1" key="1">
    <citation type="submission" date="2024-12" db="EMBL/GenBank/DDBJ databases">
        <authorList>
            <person name="Wu N."/>
        </authorList>
    </citation>
    <scope>NUCLEOTIDE SEQUENCE</scope>
    <source>
        <strain evidence="1">P15</strain>
    </source>
</reference>
<keyword evidence="2" id="KW-1185">Reference proteome</keyword>
<gene>
    <name evidence="1" type="ORF">ACI1P1_12245</name>
</gene>
<dbReference type="Proteomes" id="UP001631969">
    <property type="component" value="Unassembled WGS sequence"/>
</dbReference>
<sequence>MPFKINIRLSSNAFKVIAIITMFADHLSVWLVPRGTGLDLVLHTFGRLAAPIMCYLIAEGCVHTSNVRKYITRLFGFAVISHFPFVLFFGLKWWQATSVIWGLLLGLIALAVCLRTNHSLLRKLTTVIVCCLLAWTADWNYIAVLWIVFFGILRDRFRLQMICYSVIGVTLYILPGILNMGQGAIFRFGILLAIPLFALYNGQRGKKSNVIKWGFYIFYPAHLLILYIIRSLTA</sequence>
<protein>
    <submittedName>
        <fullName evidence="1">TraX family protein</fullName>
    </submittedName>
</protein>
<comment type="caution">
    <text evidence="1">The sequence shown here is derived from an EMBL/GenBank/DDBJ whole genome shotgun (WGS) entry which is preliminary data.</text>
</comment>
<name>A0ACC7NWE5_9BACL</name>